<evidence type="ECO:0000313" key="1">
    <source>
        <dbReference type="EMBL" id="CUO27332.1"/>
    </source>
</evidence>
<accession>A0A8D9L7X7</accession>
<proteinExistence type="predicted"/>
<comment type="caution">
    <text evidence="1">The sequence shown here is derived from an EMBL/GenBank/DDBJ whole genome shotgun (WGS) entry which is preliminary data.</text>
</comment>
<name>A0A8D9L7X7_PARDI</name>
<organism evidence="1 2">
    <name type="scientific">Parabacteroides distasonis</name>
    <dbReference type="NCBI Taxonomy" id="823"/>
    <lineage>
        <taxon>Bacteria</taxon>
        <taxon>Pseudomonadati</taxon>
        <taxon>Bacteroidota</taxon>
        <taxon>Bacteroidia</taxon>
        <taxon>Bacteroidales</taxon>
        <taxon>Tannerellaceae</taxon>
        <taxon>Parabacteroides</taxon>
    </lineage>
</organism>
<reference evidence="1 2" key="1">
    <citation type="submission" date="2015-09" db="EMBL/GenBank/DDBJ databases">
        <authorList>
            <consortium name="Pathogen Informatics"/>
        </authorList>
    </citation>
    <scope>NUCLEOTIDE SEQUENCE [LARGE SCALE GENOMIC DNA]</scope>
    <source>
        <strain evidence="1 2">2789STDY5608822</strain>
    </source>
</reference>
<sequence length="71" mass="7786">MNITMEWMARLSTAPLLGRSPAPKGEIVLKIPVSALVLSLHREVPRSLDVGTIIFQKDLVRSNAVTIACME</sequence>
<dbReference type="Proteomes" id="UP000095455">
    <property type="component" value="Unassembled WGS sequence"/>
</dbReference>
<protein>
    <submittedName>
        <fullName evidence="1">Uncharacterized protein</fullName>
    </submittedName>
</protein>
<dbReference type="AlphaFoldDB" id="A0A8D9L7X7"/>
<evidence type="ECO:0000313" key="2">
    <source>
        <dbReference type="Proteomes" id="UP000095455"/>
    </source>
</evidence>
<gene>
    <name evidence="1" type="ORF">ERS852380_01919</name>
</gene>
<dbReference type="EMBL" id="CYYK01000006">
    <property type="protein sequence ID" value="CUO27332.1"/>
    <property type="molecule type" value="Genomic_DNA"/>
</dbReference>